<sequence length="910" mass="89046">MSKRTLATLVAGLATMPTLLLLAASPAAAAGDSNVQVSNTETVQAYLDASGTVDVARVYEQVAMKGRGTVDLKNPVETQGLRNLDGFGGFDVKDGVMVGRYDVDGEQQLRTVSDYTKKLPLEVHATYTLDGKPAEPGDLLGRSGHLEVSYTVKNVTATSQVVTFDDGTGHSTSATEDVVIPMVGSLTTTVPDTFTNVSSKEANLAGDGRGGTKLTFTMTLFGPIGTPTATFGYAADIVDGTLPKASVAALPVSPLDSPSFKGGAASYKSGATTGVTLTSGATEIDSNLLKLRDGAGTLLAGLIQLRDGARKLDAGLGAQALPGSRALASGAGQLKDGTSKLRSGAGAAKDGSSKVAGGAVQVADGAGQLDAGARKLSGGAAQVDDGAGQVAGGLHLLGEGAPALVDNLALVADGLDKVDAGLTQLYDGVGGLPDQAKPLHAGIAKLRAGLGAKGQTGTLIDGVDQIRAGLSAATEKGGSLDQLKGGVDASKGGVDASKVGVDKSKGGVDASKAGVDQVHSGLQDALKPGGGIDQLSGGVSMATKADCGPACQTILGQVQLGLTDLRGKTTAASTGLGQVSGGLDAVSTGLGQVSGGLGQVSGGLGQVSGGLGLLKGKLSDAAYGLVKVECGLSNTTLVGVCDPKVPGLLEGVDLVDGGVSQLVDGVVTKVQGGIGTPKDHAGDLTLRGGVNDLQSGVDLLGLGGLDLLDAIDQLTVGADRVHGGTSQVATGAKALGAGASKLASGSGDLATGAGQLDAGVGQLATGAGQLDDGAGKLQAGAGQLSSGLADAAGGTSKLAAGLTDAAAGAPALKDGAQRLSDEGTKKLVEAGKATAADYGEKYALIEVGARRAKAEGMAYGAPVGAMGATAYSYELAGVDGEGSANFGRAAAAVGVFGLAGGSVLLRRRLL</sequence>
<reference evidence="3" key="1">
    <citation type="journal article" date="2019" name="Int. J. Syst. Evol. Microbiol.">
        <title>The Global Catalogue of Microorganisms (GCM) 10K type strain sequencing project: providing services to taxonomists for standard genome sequencing and annotation.</title>
        <authorList>
            <consortium name="The Broad Institute Genomics Platform"/>
            <consortium name="The Broad Institute Genome Sequencing Center for Infectious Disease"/>
            <person name="Wu L."/>
            <person name="Ma J."/>
        </authorList>
    </citation>
    <scope>NUCLEOTIDE SEQUENCE [LARGE SCALE GENOMIC DNA]</scope>
    <source>
        <strain evidence="3">JCM 16259</strain>
    </source>
</reference>
<comment type="caution">
    <text evidence="2">The sequence shown here is derived from an EMBL/GenBank/DDBJ whole genome shotgun (WGS) entry which is preliminary data.</text>
</comment>
<feature type="signal peptide" evidence="1">
    <location>
        <begin position="1"/>
        <end position="29"/>
    </location>
</feature>
<organism evidence="2 3">
    <name type="scientific">Terrabacter carboxydivorans</name>
    <dbReference type="NCBI Taxonomy" id="619730"/>
    <lineage>
        <taxon>Bacteria</taxon>
        <taxon>Bacillati</taxon>
        <taxon>Actinomycetota</taxon>
        <taxon>Actinomycetes</taxon>
        <taxon>Micrococcales</taxon>
        <taxon>Intrasporangiaceae</taxon>
        <taxon>Terrabacter</taxon>
    </lineage>
</organism>
<dbReference type="RefSeq" id="WP_344254126.1">
    <property type="nucleotide sequence ID" value="NZ_BAAARE010000005.1"/>
</dbReference>
<dbReference type="EMBL" id="BAAARE010000005">
    <property type="protein sequence ID" value="GAA2478004.1"/>
    <property type="molecule type" value="Genomic_DNA"/>
</dbReference>
<accession>A0ABP5YCX9</accession>
<proteinExistence type="predicted"/>
<dbReference type="InterPro" id="IPR023908">
    <property type="entry name" value="xxxLxxG_rpt"/>
</dbReference>
<feature type="chain" id="PRO_5045548739" evidence="1">
    <location>
        <begin position="30"/>
        <end position="910"/>
    </location>
</feature>
<evidence type="ECO:0000313" key="2">
    <source>
        <dbReference type="EMBL" id="GAA2478004.1"/>
    </source>
</evidence>
<protein>
    <submittedName>
        <fullName evidence="2">Uncharacterized protein</fullName>
    </submittedName>
</protein>
<dbReference type="NCBIfam" id="TIGR03057">
    <property type="entry name" value="xxxLxxG_by_4"/>
    <property type="match status" value="7"/>
</dbReference>
<gene>
    <name evidence="2" type="ORF">GCM10009858_14250</name>
</gene>
<keyword evidence="3" id="KW-1185">Reference proteome</keyword>
<keyword evidence="1" id="KW-0732">Signal</keyword>
<evidence type="ECO:0000256" key="1">
    <source>
        <dbReference type="SAM" id="SignalP"/>
    </source>
</evidence>
<evidence type="ECO:0000313" key="3">
    <source>
        <dbReference type="Proteomes" id="UP001500730"/>
    </source>
</evidence>
<dbReference type="Proteomes" id="UP001500730">
    <property type="component" value="Unassembled WGS sequence"/>
</dbReference>
<name>A0ABP5YCX9_9MICO</name>